<dbReference type="Pfam" id="PF24859">
    <property type="entry name" value="FdhE_central"/>
    <property type="match status" value="1"/>
</dbReference>
<dbReference type="InterPro" id="IPR024064">
    <property type="entry name" value="FdhE-like_sf"/>
</dbReference>
<dbReference type="Proteomes" id="UP000717995">
    <property type="component" value="Unassembled WGS sequence"/>
</dbReference>
<dbReference type="NCBIfam" id="TIGR01562">
    <property type="entry name" value="FdhE"/>
    <property type="match status" value="1"/>
</dbReference>
<dbReference type="SUPFAM" id="SSF144020">
    <property type="entry name" value="FdhE-like"/>
    <property type="match status" value="1"/>
</dbReference>
<evidence type="ECO:0000259" key="4">
    <source>
        <dbReference type="Pfam" id="PF24859"/>
    </source>
</evidence>
<comment type="caution">
    <text evidence="6">The sequence shown here is derived from an EMBL/GenBank/DDBJ whole genome shotgun (WGS) entry which is preliminary data.</text>
</comment>
<name>A0ABS2IGS0_9GAMM</name>
<dbReference type="HAMAP" id="MF_00611">
    <property type="entry name" value="FdeH"/>
    <property type="match status" value="1"/>
</dbReference>
<proteinExistence type="inferred from homology"/>
<gene>
    <name evidence="2 6" type="primary">fdhE</name>
    <name evidence="6" type="ORF">JQX08_11640</name>
</gene>
<dbReference type="Gene3D" id="3.90.1670.10">
    <property type="entry name" value="FdhE-like domain"/>
    <property type="match status" value="1"/>
</dbReference>
<comment type="subcellular location">
    <subcellularLocation>
        <location evidence="2">Cytoplasm</location>
    </subcellularLocation>
</comment>
<dbReference type="EMBL" id="JAFEUP010000003">
    <property type="protein sequence ID" value="MBM7061358.1"/>
    <property type="molecule type" value="Genomic_DNA"/>
</dbReference>
<evidence type="ECO:0000313" key="7">
    <source>
        <dbReference type="Proteomes" id="UP000717995"/>
    </source>
</evidence>
<dbReference type="InterPro" id="IPR056774">
    <property type="entry name" value="FdhE_N"/>
</dbReference>
<evidence type="ECO:0000259" key="5">
    <source>
        <dbReference type="Pfam" id="PF24860"/>
    </source>
</evidence>
<evidence type="ECO:0000259" key="3">
    <source>
        <dbReference type="Pfam" id="PF04216"/>
    </source>
</evidence>
<dbReference type="PIRSF" id="PIRSF018296">
    <property type="entry name" value="Format_dh_formtn"/>
    <property type="match status" value="1"/>
</dbReference>
<evidence type="ECO:0000256" key="2">
    <source>
        <dbReference type="HAMAP-Rule" id="MF_00611"/>
    </source>
</evidence>
<keyword evidence="1 2" id="KW-0963">Cytoplasm</keyword>
<comment type="function">
    <text evidence="2">Necessary for formate dehydrogenase activity.</text>
</comment>
<evidence type="ECO:0000256" key="1">
    <source>
        <dbReference type="ARBA" id="ARBA00022490"/>
    </source>
</evidence>
<organism evidence="6 7">
    <name type="scientific">Zestomonas insulae</name>
    <dbReference type="NCBI Taxonomy" id="2809017"/>
    <lineage>
        <taxon>Bacteria</taxon>
        <taxon>Pseudomonadati</taxon>
        <taxon>Pseudomonadota</taxon>
        <taxon>Gammaproteobacteria</taxon>
        <taxon>Pseudomonadales</taxon>
        <taxon>Pseudomonadaceae</taxon>
        <taxon>Zestomonas</taxon>
    </lineage>
</organism>
<dbReference type="Pfam" id="PF24860">
    <property type="entry name" value="FdhE_C"/>
    <property type="match status" value="1"/>
</dbReference>
<dbReference type="InterPro" id="IPR006452">
    <property type="entry name" value="Formate_DH_accessory"/>
</dbReference>
<dbReference type="CDD" id="cd16341">
    <property type="entry name" value="FdhE"/>
    <property type="match status" value="1"/>
</dbReference>
<sequence>MPAKILEPGQIEAAASTPPFVVLPPGDLFSRRAARLRALAVGHPLGDYLSLMAQLCDAQQQLFDAAPARLLPDAAALQRSQAHGMPPLAYDGLVRTPAWQALLEPLLDALAPTASPAVAAALTQLRRADVDQRKVWAIALLSGQFDLLPAALLPFLGATLQVAFTRALLALPAGQLLESEARTLCPACGSPPVAGIIHHRGKQSGLRYLACSLCACQWHFVRVKCSHCQESKHLGYVSLQRDDRSAEQAPLRAEVCPGCQGYLKQFYREFAEDAEPLADDLASLALDLRLAEEGWLRRAPNLLLAPGAE</sequence>
<dbReference type="PANTHER" id="PTHR37689">
    <property type="entry name" value="PROTEIN FDHE"/>
    <property type="match status" value="1"/>
</dbReference>
<feature type="domain" description="FdhE N-terminal" evidence="3">
    <location>
        <begin position="18"/>
        <end position="177"/>
    </location>
</feature>
<dbReference type="PANTHER" id="PTHR37689:SF1">
    <property type="entry name" value="PROTEIN FDHE"/>
    <property type="match status" value="1"/>
</dbReference>
<comment type="similarity">
    <text evidence="2">Belongs to the FdhE family.</text>
</comment>
<keyword evidence="7" id="KW-1185">Reference proteome</keyword>
<dbReference type="InterPro" id="IPR056797">
    <property type="entry name" value="FdhE_central"/>
</dbReference>
<dbReference type="RefSeq" id="WP_205348542.1">
    <property type="nucleotide sequence ID" value="NZ_JAFEUP010000003.1"/>
</dbReference>
<accession>A0ABS2IGS0</accession>
<dbReference type="Pfam" id="PF04216">
    <property type="entry name" value="FdhE_N"/>
    <property type="match status" value="1"/>
</dbReference>
<evidence type="ECO:0000313" key="6">
    <source>
        <dbReference type="EMBL" id="MBM7061358.1"/>
    </source>
</evidence>
<reference evidence="6 7" key="1">
    <citation type="submission" date="2021-02" db="EMBL/GenBank/DDBJ databases">
        <authorList>
            <person name="Lee D.-H."/>
        </authorList>
    </citation>
    <scope>NUCLEOTIDE SEQUENCE [LARGE SCALE GENOMIC DNA]</scope>
    <source>
        <strain evidence="6 7">UL073</strain>
    </source>
</reference>
<feature type="domain" description="FdhE C-terminal" evidence="5">
    <location>
        <begin position="223"/>
        <end position="304"/>
    </location>
</feature>
<dbReference type="InterPro" id="IPR056796">
    <property type="entry name" value="FdhE_C"/>
</dbReference>
<feature type="domain" description="FdhE central" evidence="4">
    <location>
        <begin position="184"/>
        <end position="222"/>
    </location>
</feature>
<protein>
    <recommendedName>
        <fullName evidence="2">Protein FdhE homolog</fullName>
    </recommendedName>
</protein>